<dbReference type="PROSITE" id="PS51645">
    <property type="entry name" value="PHR_CRY_ALPHA_BETA"/>
    <property type="match status" value="1"/>
</dbReference>
<organism evidence="9 10">
    <name type="scientific">Viridibacterium curvum</name>
    <dbReference type="NCBI Taxonomy" id="1101404"/>
    <lineage>
        <taxon>Bacteria</taxon>
        <taxon>Pseudomonadati</taxon>
        <taxon>Pseudomonadota</taxon>
        <taxon>Betaproteobacteria</taxon>
        <taxon>Rhodocyclales</taxon>
        <taxon>Rhodocyclaceae</taxon>
        <taxon>Viridibacterium</taxon>
    </lineage>
</organism>
<dbReference type="InterPro" id="IPR005101">
    <property type="entry name" value="Cryptochr/Photolyase_FAD-bd"/>
</dbReference>
<evidence type="ECO:0000259" key="8">
    <source>
        <dbReference type="PROSITE" id="PS51645"/>
    </source>
</evidence>
<dbReference type="RefSeq" id="WP_345531975.1">
    <property type="nucleotide sequence ID" value="NZ_BAABLD010000005.1"/>
</dbReference>
<dbReference type="Gene3D" id="1.25.40.80">
    <property type="match status" value="1"/>
</dbReference>
<name>A0ABP9QHF5_9RHOO</name>
<dbReference type="Pfam" id="PF00875">
    <property type="entry name" value="DNA_photolyase"/>
    <property type="match status" value="1"/>
</dbReference>
<dbReference type="PANTHER" id="PTHR11455:SF9">
    <property type="entry name" value="CRYPTOCHROME CIRCADIAN CLOCK 5 ISOFORM X1"/>
    <property type="match status" value="1"/>
</dbReference>
<proteinExistence type="inferred from homology"/>
<dbReference type="InterPro" id="IPR036134">
    <property type="entry name" value="Crypto/Photolyase_FAD-like_sf"/>
</dbReference>
<dbReference type="PROSITE" id="PS00394">
    <property type="entry name" value="DNA_PHOTOLYASES_1_1"/>
    <property type="match status" value="1"/>
</dbReference>
<dbReference type="Proteomes" id="UP001500547">
    <property type="component" value="Unassembled WGS sequence"/>
</dbReference>
<dbReference type="InterPro" id="IPR006050">
    <property type="entry name" value="DNA_photolyase_N"/>
</dbReference>
<evidence type="ECO:0000256" key="4">
    <source>
        <dbReference type="ARBA" id="ARBA00022827"/>
    </source>
</evidence>
<dbReference type="SUPFAM" id="SSF48173">
    <property type="entry name" value="Cryptochrome/photolyase FAD-binding domain"/>
    <property type="match status" value="1"/>
</dbReference>
<dbReference type="PRINTS" id="PR00147">
    <property type="entry name" value="DNAPHOTLYASE"/>
</dbReference>
<comment type="cofactor">
    <cofactor evidence="1">
        <name>(6R)-5,10-methylene-5,6,7,8-tetrahydrofolate</name>
        <dbReference type="ChEBI" id="CHEBI:15636"/>
    </cofactor>
</comment>
<evidence type="ECO:0000256" key="7">
    <source>
        <dbReference type="SAM" id="MobiDB-lite"/>
    </source>
</evidence>
<dbReference type="PANTHER" id="PTHR11455">
    <property type="entry name" value="CRYPTOCHROME"/>
    <property type="match status" value="1"/>
</dbReference>
<keyword evidence="4 6" id="KW-0274">FAD</keyword>
<comment type="similarity">
    <text evidence="6">Belongs to the DNA photolyase family.</text>
</comment>
<dbReference type="Pfam" id="PF03441">
    <property type="entry name" value="FAD_binding_7"/>
    <property type="match status" value="1"/>
</dbReference>
<evidence type="ECO:0000256" key="3">
    <source>
        <dbReference type="ARBA" id="ARBA00022630"/>
    </source>
</evidence>
<comment type="caution">
    <text evidence="9">The sequence shown here is derived from an EMBL/GenBank/DDBJ whole genome shotgun (WGS) entry which is preliminary data.</text>
</comment>
<feature type="region of interest" description="Disordered" evidence="7">
    <location>
        <begin position="485"/>
        <end position="524"/>
    </location>
</feature>
<dbReference type="Gene3D" id="1.10.579.10">
    <property type="entry name" value="DNA Cyclobutane Dipyrimidine Photolyase, subunit A, domain 3"/>
    <property type="match status" value="1"/>
</dbReference>
<evidence type="ECO:0000313" key="9">
    <source>
        <dbReference type="EMBL" id="GAA5161945.1"/>
    </source>
</evidence>
<dbReference type="SUPFAM" id="SSF52425">
    <property type="entry name" value="Cryptochrome/photolyase, N-terminal domain"/>
    <property type="match status" value="1"/>
</dbReference>
<dbReference type="Gene3D" id="3.40.50.620">
    <property type="entry name" value="HUPs"/>
    <property type="match status" value="1"/>
</dbReference>
<sequence length="524" mass="59820">MPSTQLLWFKRDLRLQDHAALHAACEAPALLPIFCIEPSLWQAEDASPRQFAFVREGLQSLDAALRLRGSRLCVLHGEVVAMLELLWQQCRFTQLLSHQETGNAISYARDLAVADWCRSRGVVWQEFTQDGVVRRLRSRDGWAARWAERMAGEPLPPPETLPPWPPLDLSRLPRPEAWYSAFLQADPCTRQPGGRAAAEATLESFLATRSERYRGGISSPNLAEQACSRLSPHLAWGLVSMREVVSAVRARRAVLQTMPEAGRPPRILSGLAAFEARLHWHCHFMQKLESEPAIEHHNMLRSFDGMREEAFNREHFERWCAGETGYPLIDACMRKLQATGWLNFRMRAMLVSFAAFPLWLHWREPGLHLARLFVDYEPGIHWSQMQMQSGTTGINALRIYNPVKQARDQDPQGRFVRHWLPALAQVPDDYIFEPWLMPESLQVRVGCRIGRDYPAPIVAFEQATREAKARLAEYRRLDETHQGARAVLEKHGSRKSGLRQSGAAARETRRKRRSAEDGAQLELL</sequence>
<keyword evidence="5 6" id="KW-0157">Chromophore</keyword>
<gene>
    <name evidence="9" type="ORF">GCM10025770_11990</name>
</gene>
<dbReference type="EMBL" id="BAABLD010000005">
    <property type="protein sequence ID" value="GAA5161945.1"/>
    <property type="molecule type" value="Genomic_DNA"/>
</dbReference>
<reference evidence="10" key="1">
    <citation type="journal article" date="2019" name="Int. J. Syst. Evol. Microbiol.">
        <title>The Global Catalogue of Microorganisms (GCM) 10K type strain sequencing project: providing services to taxonomists for standard genome sequencing and annotation.</title>
        <authorList>
            <consortium name="The Broad Institute Genomics Platform"/>
            <consortium name="The Broad Institute Genome Sequencing Center for Infectious Disease"/>
            <person name="Wu L."/>
            <person name="Ma J."/>
        </authorList>
    </citation>
    <scope>NUCLEOTIDE SEQUENCE [LARGE SCALE GENOMIC DNA]</scope>
    <source>
        <strain evidence="10">JCM 18715</strain>
    </source>
</reference>
<comment type="cofactor">
    <cofactor evidence="2">
        <name>FAD</name>
        <dbReference type="ChEBI" id="CHEBI:57692"/>
    </cofactor>
</comment>
<evidence type="ECO:0000256" key="5">
    <source>
        <dbReference type="ARBA" id="ARBA00022991"/>
    </source>
</evidence>
<keyword evidence="3 6" id="KW-0285">Flavoprotein</keyword>
<protein>
    <submittedName>
        <fullName evidence="9">Deoxyribodipyrimidine photo-lyase</fullName>
    </submittedName>
</protein>
<evidence type="ECO:0000313" key="10">
    <source>
        <dbReference type="Proteomes" id="UP001500547"/>
    </source>
</evidence>
<dbReference type="InterPro" id="IPR036155">
    <property type="entry name" value="Crypto/Photolyase_N_sf"/>
</dbReference>
<dbReference type="InterPro" id="IPR014729">
    <property type="entry name" value="Rossmann-like_a/b/a_fold"/>
</dbReference>
<accession>A0ABP9QHF5</accession>
<evidence type="ECO:0000256" key="1">
    <source>
        <dbReference type="ARBA" id="ARBA00001932"/>
    </source>
</evidence>
<evidence type="ECO:0000256" key="6">
    <source>
        <dbReference type="RuleBase" id="RU004182"/>
    </source>
</evidence>
<dbReference type="InterPro" id="IPR018394">
    <property type="entry name" value="DNA_photolyase_1_CS_C"/>
</dbReference>
<dbReference type="InterPro" id="IPR002081">
    <property type="entry name" value="Cryptochrome/DNA_photolyase_1"/>
</dbReference>
<keyword evidence="10" id="KW-1185">Reference proteome</keyword>
<evidence type="ECO:0000256" key="2">
    <source>
        <dbReference type="ARBA" id="ARBA00001974"/>
    </source>
</evidence>
<feature type="domain" description="Photolyase/cryptochrome alpha/beta" evidence="8">
    <location>
        <begin position="3"/>
        <end position="132"/>
    </location>
</feature>